<dbReference type="EMBL" id="CP001778">
    <property type="protein sequence ID" value="ADD43183.1"/>
    <property type="molecule type" value="Genomic_DNA"/>
</dbReference>
<evidence type="ECO:0000313" key="2">
    <source>
        <dbReference type="Proteomes" id="UP000000844"/>
    </source>
</evidence>
<reference evidence="1 2" key="1">
    <citation type="journal article" date="2009" name="Stand. Genomic Sci.">
        <title>Complete genome sequence of Stackebrandtia nassauensis type strain (LLR-40K-21).</title>
        <authorList>
            <person name="Munk C."/>
            <person name="Lapidus A."/>
            <person name="Copeland A."/>
            <person name="Jando M."/>
            <person name="Mayilraj S."/>
            <person name="Glavina Del Rio T."/>
            <person name="Nolan M."/>
            <person name="Chen F."/>
            <person name="Lucas S."/>
            <person name="Tice H."/>
            <person name="Cheng J.F."/>
            <person name="Han C."/>
            <person name="Detter J.C."/>
            <person name="Bruce D."/>
            <person name="Goodwin L."/>
            <person name="Chain P."/>
            <person name="Pitluck S."/>
            <person name="Goker M."/>
            <person name="Ovchinikova G."/>
            <person name="Pati A."/>
            <person name="Ivanova N."/>
            <person name="Mavromatis K."/>
            <person name="Chen A."/>
            <person name="Palaniappan K."/>
            <person name="Land M."/>
            <person name="Hauser L."/>
            <person name="Chang Y.J."/>
            <person name="Jeffries C.D."/>
            <person name="Bristow J."/>
            <person name="Eisen J.A."/>
            <person name="Markowitz V."/>
            <person name="Hugenholtz P."/>
            <person name="Kyrpides N.C."/>
            <person name="Klenk H.P."/>
        </authorList>
    </citation>
    <scope>NUCLEOTIDE SEQUENCE [LARGE SCALE GENOMIC DNA]</scope>
    <source>
        <strain evidence="2">DSM 44728 / CIP 108903 / NRRL B-16338 / NBRC 102104 / LLR-40K-21</strain>
    </source>
</reference>
<evidence type="ECO:0008006" key="3">
    <source>
        <dbReference type="Google" id="ProtNLM"/>
    </source>
</evidence>
<sequence>MPPPPISRRGVLGLSAAAVVAATTTAITVHSASADNAKETKDVHPMVIECLADLNARK</sequence>
<name>D3PVR9_STANL</name>
<dbReference type="InterPro" id="IPR019546">
    <property type="entry name" value="TAT_signal_bac_arc"/>
</dbReference>
<keyword evidence="2" id="KW-1185">Reference proteome</keyword>
<accession>D3PVR9</accession>
<dbReference type="NCBIfam" id="TIGR01409">
    <property type="entry name" value="TAT_signal_seq"/>
    <property type="match status" value="1"/>
</dbReference>
<dbReference type="RefSeq" id="WP_013018754.1">
    <property type="nucleotide sequence ID" value="NC_013947.1"/>
</dbReference>
<dbReference type="STRING" id="446470.Snas_3520"/>
<evidence type="ECO:0000313" key="1">
    <source>
        <dbReference type="EMBL" id="ADD43183.1"/>
    </source>
</evidence>
<dbReference type="AlphaFoldDB" id="D3PVR9"/>
<proteinExistence type="predicted"/>
<dbReference type="PROSITE" id="PS51318">
    <property type="entry name" value="TAT"/>
    <property type="match status" value="1"/>
</dbReference>
<organism evidence="1 2">
    <name type="scientific">Stackebrandtia nassauensis (strain DSM 44728 / CIP 108903 / NRRL B-16338 / NBRC 102104 / LLR-40K-21)</name>
    <dbReference type="NCBI Taxonomy" id="446470"/>
    <lineage>
        <taxon>Bacteria</taxon>
        <taxon>Bacillati</taxon>
        <taxon>Actinomycetota</taxon>
        <taxon>Actinomycetes</taxon>
        <taxon>Glycomycetales</taxon>
        <taxon>Glycomycetaceae</taxon>
        <taxon>Stackebrandtia</taxon>
    </lineage>
</organism>
<dbReference type="InterPro" id="IPR006311">
    <property type="entry name" value="TAT_signal"/>
</dbReference>
<dbReference type="Proteomes" id="UP000000844">
    <property type="component" value="Chromosome"/>
</dbReference>
<dbReference type="HOGENOM" id="CLU_2977084_0_0_11"/>
<dbReference type="KEGG" id="sna:Snas_3520"/>
<gene>
    <name evidence="1" type="ordered locus">Snas_3520</name>
</gene>
<protein>
    <recommendedName>
        <fullName evidence="3">Twin-arginine translocation signal domain-containing protein</fullName>
    </recommendedName>
</protein>